<dbReference type="Proteomes" id="UP000814128">
    <property type="component" value="Unassembled WGS sequence"/>
</dbReference>
<dbReference type="EMBL" id="MU273566">
    <property type="protein sequence ID" value="KAI0031839.1"/>
    <property type="molecule type" value="Genomic_DNA"/>
</dbReference>
<reference evidence="1" key="1">
    <citation type="submission" date="2021-02" db="EMBL/GenBank/DDBJ databases">
        <authorList>
            <consortium name="DOE Joint Genome Institute"/>
            <person name="Ahrendt S."/>
            <person name="Looney B.P."/>
            <person name="Miyauchi S."/>
            <person name="Morin E."/>
            <person name="Drula E."/>
            <person name="Courty P.E."/>
            <person name="Chicoki N."/>
            <person name="Fauchery L."/>
            <person name="Kohler A."/>
            <person name="Kuo A."/>
            <person name="Labutti K."/>
            <person name="Pangilinan J."/>
            <person name="Lipzen A."/>
            <person name="Riley R."/>
            <person name="Andreopoulos W."/>
            <person name="He G."/>
            <person name="Johnson J."/>
            <person name="Barry K.W."/>
            <person name="Grigoriev I.V."/>
            <person name="Nagy L."/>
            <person name="Hibbett D."/>
            <person name="Henrissat B."/>
            <person name="Matheny P.B."/>
            <person name="Labbe J."/>
            <person name="Martin F."/>
        </authorList>
    </citation>
    <scope>NUCLEOTIDE SEQUENCE</scope>
    <source>
        <strain evidence="1">EC-137</strain>
    </source>
</reference>
<evidence type="ECO:0000313" key="1">
    <source>
        <dbReference type="EMBL" id="KAI0031839.1"/>
    </source>
</evidence>
<gene>
    <name evidence="1" type="ORF">K488DRAFT_71128</name>
</gene>
<comment type="caution">
    <text evidence="1">The sequence shown here is derived from an EMBL/GenBank/DDBJ whole genome shotgun (WGS) entry which is preliminary data.</text>
</comment>
<evidence type="ECO:0000313" key="2">
    <source>
        <dbReference type="Proteomes" id="UP000814128"/>
    </source>
</evidence>
<organism evidence="1 2">
    <name type="scientific">Vararia minispora EC-137</name>
    <dbReference type="NCBI Taxonomy" id="1314806"/>
    <lineage>
        <taxon>Eukaryota</taxon>
        <taxon>Fungi</taxon>
        <taxon>Dikarya</taxon>
        <taxon>Basidiomycota</taxon>
        <taxon>Agaricomycotina</taxon>
        <taxon>Agaricomycetes</taxon>
        <taxon>Russulales</taxon>
        <taxon>Lachnocladiaceae</taxon>
        <taxon>Vararia</taxon>
    </lineage>
</organism>
<sequence>MSPSYDQRWDRLVTWLEGKGMLVDEKHLKVQAALFTVPASAHINIITLESQYPGAELSAVQLISLHLFLHKPLGDTDSFDPLFGPYISVLPRDFDGHPLTWAIRRTLGRADAGTALLGFFPPHVNTLLAQLERRFWEDWKAVREYLKAHTHNGSSNTELDYLWAWLNVNTRDLYHDLGRRRDDNISLCPVFDYANHVWTGATMSPSRKDSGVWGNPGNASQASLVCSSLEKPLGKDEELLLTYGAHSNSILFVEYGFVNVVSEADIAAGLYIAEATVDEIVYDLILRCGGDALLLVVREALEQEGYWSDWTLHTAPPPAYPSYRLLSALRLLHVFVVDESPFGAVSTTDLALWRDTVAGLRDAVSESNERDVRRSLRSICDAVSVRAERSLDALMKAKADEIGGPSAWSKFAVGNVAVLWKEERAVARAVLDSIEAGVVF</sequence>
<reference evidence="1" key="2">
    <citation type="journal article" date="2022" name="New Phytol.">
        <title>Evolutionary transition to the ectomycorrhizal habit in the genomes of a hyperdiverse lineage of mushroom-forming fungi.</title>
        <authorList>
            <person name="Looney B."/>
            <person name="Miyauchi S."/>
            <person name="Morin E."/>
            <person name="Drula E."/>
            <person name="Courty P.E."/>
            <person name="Kohler A."/>
            <person name="Kuo A."/>
            <person name="LaButti K."/>
            <person name="Pangilinan J."/>
            <person name="Lipzen A."/>
            <person name="Riley R."/>
            <person name="Andreopoulos W."/>
            <person name="He G."/>
            <person name="Johnson J."/>
            <person name="Nolan M."/>
            <person name="Tritt A."/>
            <person name="Barry K.W."/>
            <person name="Grigoriev I.V."/>
            <person name="Nagy L.G."/>
            <person name="Hibbett D."/>
            <person name="Henrissat B."/>
            <person name="Matheny P.B."/>
            <person name="Labbe J."/>
            <person name="Martin F.M."/>
        </authorList>
    </citation>
    <scope>NUCLEOTIDE SEQUENCE</scope>
    <source>
        <strain evidence="1">EC-137</strain>
    </source>
</reference>
<keyword evidence="2" id="KW-1185">Reference proteome</keyword>
<proteinExistence type="predicted"/>
<accession>A0ACB8QJ56</accession>
<name>A0ACB8QJ56_9AGAM</name>
<protein>
    <submittedName>
        <fullName evidence="1">Uncharacterized protein</fullName>
    </submittedName>
</protein>